<dbReference type="Pfam" id="PF25597">
    <property type="entry name" value="SH3_retrovirus"/>
    <property type="match status" value="1"/>
</dbReference>
<accession>A0A6L2KCJ2</accession>
<dbReference type="InterPro" id="IPR025724">
    <property type="entry name" value="GAG-pre-integrase_dom"/>
</dbReference>
<organism evidence="5">
    <name type="scientific">Tanacetum cinerariifolium</name>
    <name type="common">Dalmatian daisy</name>
    <name type="synonym">Chrysanthemum cinerariifolium</name>
    <dbReference type="NCBI Taxonomy" id="118510"/>
    <lineage>
        <taxon>Eukaryota</taxon>
        <taxon>Viridiplantae</taxon>
        <taxon>Streptophyta</taxon>
        <taxon>Embryophyta</taxon>
        <taxon>Tracheophyta</taxon>
        <taxon>Spermatophyta</taxon>
        <taxon>Magnoliopsida</taxon>
        <taxon>eudicotyledons</taxon>
        <taxon>Gunneridae</taxon>
        <taxon>Pentapetalae</taxon>
        <taxon>asterids</taxon>
        <taxon>campanulids</taxon>
        <taxon>Asterales</taxon>
        <taxon>Asteraceae</taxon>
        <taxon>Asteroideae</taxon>
        <taxon>Anthemideae</taxon>
        <taxon>Anthemidinae</taxon>
        <taxon>Tanacetum</taxon>
    </lineage>
</organism>
<dbReference type="PANTHER" id="PTHR11439:SF495">
    <property type="entry name" value="REVERSE TRANSCRIPTASE, RNA-DEPENDENT DNA POLYMERASE-RELATED"/>
    <property type="match status" value="1"/>
</dbReference>
<dbReference type="InterPro" id="IPR013103">
    <property type="entry name" value="RVT_2"/>
</dbReference>
<feature type="compositionally biased region" description="Basic and acidic residues" evidence="1">
    <location>
        <begin position="595"/>
        <end position="609"/>
    </location>
</feature>
<evidence type="ECO:0000259" key="2">
    <source>
        <dbReference type="Pfam" id="PF07727"/>
    </source>
</evidence>
<protein>
    <submittedName>
        <fullName evidence="5">Uncharacterized protein</fullName>
    </submittedName>
</protein>
<evidence type="ECO:0000313" key="5">
    <source>
        <dbReference type="EMBL" id="GEU45604.1"/>
    </source>
</evidence>
<dbReference type="PANTHER" id="PTHR11439">
    <property type="entry name" value="GAG-POL-RELATED RETROTRANSPOSON"/>
    <property type="match status" value="1"/>
</dbReference>
<sequence length="962" mass="107971">MAGEDTNQPSPPPIAPPEAPQMVSSEVILNGNGEVQMTKDEVDNKVEVPPITTQQILNMAFVSADSTIITNELNAAYSVSTATGHSSQAQDDLEEMDIKWQVAMLSMRVKQFYKKTRRKLEFNGKNQLVLTKPRGRDAGNAGYREEIMVKGLQERRMKKHCQITAKVKIGLGYDSQFNEKEVLDVKEEEVTETVFDKCSSDEENILANDRFKKGEGFCRFHAVPPPLTGNYMPPKPDLSFFGLDDSSYKFKISKTVTSLSKDVKDAPETSTVFVENPKEVRINAPLIQEWDTNSDNDSVLDLNIVLLRLILQKLGHPQQALKNKGIVNSGCSRHMTGNKACLADYQKINNGGVVAFGSSRGKITGKASIDESNLWHRRLGHVNFKTMNKLVKGNLVRGLPLKIFKNDDTCVACQKGKQHKDTFNTACYVLNKALVTKPHNKTPYKLLNGRSPRLDFMRPFGCPVTILNILDPLGKFEGKDDEGILVGYYVTSKAFSVFNTKTKKVKENLHVRFLENKPNVAGTGPNWLFDIDSLINSMNYIPVSAGNQTDKNAGPQDTNGNAGTQDNVNAGKEVSDQHHIMLPLWSIIFSTYKSSDDKAEDDKPKDDTSSKTVMEPVTKEDQAYKDELDRLMNQEKKASDAADSLSKEFEQGFMDQRGAVKAGSTNSFNTVSNPVNATSTSGTFSDGGPSSPHPDAFIPDDTLLHVDQDDSQITNLEDTAELRSTGIFTPVLMMMTLTHSPLQFKVWVQRLTLTTWNLPLLKKAIGTRWVYMTKKDEKDIVVKNKARQVYVDDINFRSTKKSLCDEFEALMHKIFQMSSMGELTFFLGLQVKQSEEGIFIIQDKYVAELLKKFIFLLFQVTPKLSHLHAVKRIFRYLKGQPILGLWYPRDSPFDLEAYSDSDYVGANLDRKSTTGEYVAANCCGQVLWIKNQMLDYGFNFMNTKIYTDNESIICIVKNLVYH</sequence>
<feature type="region of interest" description="Disordered" evidence="1">
    <location>
        <begin position="546"/>
        <end position="569"/>
    </location>
</feature>
<feature type="region of interest" description="Disordered" evidence="1">
    <location>
        <begin position="595"/>
        <end position="624"/>
    </location>
</feature>
<dbReference type="EMBL" id="BKCJ010002007">
    <property type="protein sequence ID" value="GEU45604.1"/>
    <property type="molecule type" value="Genomic_DNA"/>
</dbReference>
<feature type="compositionally biased region" description="Polar residues" evidence="1">
    <location>
        <begin position="546"/>
        <end position="568"/>
    </location>
</feature>
<dbReference type="InterPro" id="IPR057670">
    <property type="entry name" value="SH3_retrovirus"/>
</dbReference>
<evidence type="ECO:0000259" key="3">
    <source>
        <dbReference type="Pfam" id="PF13976"/>
    </source>
</evidence>
<feature type="domain" description="Retroviral polymerase SH3-like" evidence="4">
    <location>
        <begin position="473"/>
        <end position="517"/>
    </location>
</feature>
<feature type="region of interest" description="Disordered" evidence="1">
    <location>
        <begin position="1"/>
        <end position="20"/>
    </location>
</feature>
<dbReference type="Pfam" id="PF07727">
    <property type="entry name" value="RVT_2"/>
    <property type="match status" value="1"/>
</dbReference>
<proteinExistence type="predicted"/>
<comment type="caution">
    <text evidence="5">The sequence shown here is derived from an EMBL/GenBank/DDBJ whole genome shotgun (WGS) entry which is preliminary data.</text>
</comment>
<name>A0A6L2KCJ2_TANCI</name>
<gene>
    <name evidence="5" type="ORF">Tci_017582</name>
</gene>
<evidence type="ECO:0000259" key="4">
    <source>
        <dbReference type="Pfam" id="PF25597"/>
    </source>
</evidence>
<feature type="compositionally biased region" description="Pro residues" evidence="1">
    <location>
        <begin position="9"/>
        <end position="19"/>
    </location>
</feature>
<feature type="domain" description="GAG-pre-integrase" evidence="3">
    <location>
        <begin position="363"/>
        <end position="418"/>
    </location>
</feature>
<dbReference type="AlphaFoldDB" id="A0A6L2KCJ2"/>
<dbReference type="Pfam" id="PF13976">
    <property type="entry name" value="gag_pre-integrs"/>
    <property type="match status" value="1"/>
</dbReference>
<feature type="domain" description="Reverse transcriptase Ty1/copia-type" evidence="2">
    <location>
        <begin position="789"/>
        <end position="853"/>
    </location>
</feature>
<reference evidence="5" key="1">
    <citation type="journal article" date="2019" name="Sci. Rep.">
        <title>Draft genome of Tanacetum cinerariifolium, the natural source of mosquito coil.</title>
        <authorList>
            <person name="Yamashiro T."/>
            <person name="Shiraishi A."/>
            <person name="Satake H."/>
            <person name="Nakayama K."/>
        </authorList>
    </citation>
    <scope>NUCLEOTIDE SEQUENCE</scope>
</reference>
<evidence type="ECO:0000256" key="1">
    <source>
        <dbReference type="SAM" id="MobiDB-lite"/>
    </source>
</evidence>